<organism evidence="3 4">
    <name type="scientific">Metapseudomonas otitidis</name>
    <dbReference type="NCBI Taxonomy" id="319939"/>
    <lineage>
        <taxon>Bacteria</taxon>
        <taxon>Pseudomonadati</taxon>
        <taxon>Pseudomonadota</taxon>
        <taxon>Gammaproteobacteria</taxon>
        <taxon>Pseudomonadales</taxon>
        <taxon>Pseudomonadaceae</taxon>
        <taxon>Metapseudomonas</taxon>
    </lineage>
</organism>
<keyword evidence="2" id="KW-0732">Signal</keyword>
<name>A0A679G7M5_9GAMM</name>
<dbReference type="EMBL" id="AP022642">
    <property type="protein sequence ID" value="BCA26741.1"/>
    <property type="molecule type" value="Genomic_DNA"/>
</dbReference>
<dbReference type="KEGG" id="poj:PtoMrB4_07180"/>
<reference evidence="3 4" key="1">
    <citation type="journal article" date="2020" name="Microbiol. Resour. Announc.">
        <title>Complete genome sequence of Pseudomonas otitidis strain MrB4, isolated from Lake Biwa in Japan.</title>
        <authorList>
            <person name="Miyazaki K."/>
            <person name="Hase E."/>
            <person name="Maruya T."/>
        </authorList>
    </citation>
    <scope>NUCLEOTIDE SEQUENCE [LARGE SCALE GENOMIC DNA]</scope>
    <source>
        <strain evidence="3 4">MrB4</strain>
    </source>
</reference>
<accession>A0A679G7M5</accession>
<evidence type="ECO:0000256" key="2">
    <source>
        <dbReference type="SAM" id="SignalP"/>
    </source>
</evidence>
<evidence type="ECO:0000313" key="3">
    <source>
        <dbReference type="EMBL" id="BCA26741.1"/>
    </source>
</evidence>
<evidence type="ECO:0000313" key="4">
    <source>
        <dbReference type="Proteomes" id="UP000501237"/>
    </source>
</evidence>
<feature type="chain" id="PRO_5025354187" description="Lipoprotein" evidence="2">
    <location>
        <begin position="22"/>
        <end position="363"/>
    </location>
</feature>
<sequence length="363" mass="36745">MLRIAFLLCLCLLTTGCSNFSKEPKWPWADGVPCSRPSTGSSAGAATDPRTCDISDVVETYNKAQRYCIDYANAYEDGGDAINSSRFWIATVGTLSGAVFAPIAGGSAKDAWSGLSGSTNALQSALNESFSNAINVRRRSEIASAGTTARQQVANSDDNLIKVLAAMDIAYDCKMAVGRADAEVVRALNELQKSGTAAGEKPVAAVKPVETKADAQAKASDAAGEAAVSAAAIPVASGATTAEQKTIEVARKTIANAAADAAATAAATAATQTVRQASAVSGTAPTLLQTQAAAQVAAQIAAENAAQATIERKTAELLQGEKRPRVRQALSESAGPTASAAAEAAASAAATAAAAPVQPIDVR</sequence>
<dbReference type="PROSITE" id="PS51257">
    <property type="entry name" value="PROKAR_LIPOPROTEIN"/>
    <property type="match status" value="1"/>
</dbReference>
<feature type="signal peptide" evidence="2">
    <location>
        <begin position="1"/>
        <end position="21"/>
    </location>
</feature>
<dbReference type="Proteomes" id="UP000501237">
    <property type="component" value="Chromosome"/>
</dbReference>
<evidence type="ECO:0000256" key="1">
    <source>
        <dbReference type="SAM" id="MobiDB-lite"/>
    </source>
</evidence>
<feature type="compositionally biased region" description="Low complexity" evidence="1">
    <location>
        <begin position="331"/>
        <end position="345"/>
    </location>
</feature>
<dbReference type="RefSeq" id="WP_172432533.1">
    <property type="nucleotide sequence ID" value="NZ_AP022642.1"/>
</dbReference>
<evidence type="ECO:0008006" key="5">
    <source>
        <dbReference type="Google" id="ProtNLM"/>
    </source>
</evidence>
<dbReference type="GeneID" id="57395934"/>
<dbReference type="AlphaFoldDB" id="A0A679G7M5"/>
<proteinExistence type="predicted"/>
<protein>
    <recommendedName>
        <fullName evidence="5">Lipoprotein</fullName>
    </recommendedName>
</protein>
<gene>
    <name evidence="3" type="ORF">PtoMrB4_07180</name>
</gene>
<feature type="region of interest" description="Disordered" evidence="1">
    <location>
        <begin position="321"/>
        <end position="345"/>
    </location>
</feature>